<keyword evidence="4" id="KW-0010">Activator</keyword>
<protein>
    <recommendedName>
        <fullName evidence="9">AP2/ERF domain-containing protein</fullName>
    </recommendedName>
</protein>
<feature type="compositionally biased region" description="Low complexity" evidence="8">
    <location>
        <begin position="85"/>
        <end position="100"/>
    </location>
</feature>
<dbReference type="InterPro" id="IPR016177">
    <property type="entry name" value="DNA-bd_dom_sf"/>
</dbReference>
<dbReference type="PANTHER" id="PTHR31839">
    <property type="entry name" value="DEHYDRATION-RESPONSIVE ELEMENT-BINDING PROTEIN 1D"/>
    <property type="match status" value="1"/>
</dbReference>
<evidence type="ECO:0000256" key="5">
    <source>
        <dbReference type="ARBA" id="ARBA00023163"/>
    </source>
</evidence>
<evidence type="ECO:0000256" key="3">
    <source>
        <dbReference type="ARBA" id="ARBA00023125"/>
    </source>
</evidence>
<evidence type="ECO:0000313" key="10">
    <source>
        <dbReference type="EMBL" id="RRT77148.1"/>
    </source>
</evidence>
<evidence type="ECO:0000256" key="4">
    <source>
        <dbReference type="ARBA" id="ARBA00023159"/>
    </source>
</evidence>
<name>A0A427ALK4_ENSVE</name>
<comment type="caution">
    <text evidence="10">The sequence shown here is derived from an EMBL/GenBank/DDBJ whole genome shotgun (WGS) entry which is preliminary data.</text>
</comment>
<gene>
    <name evidence="10" type="ORF">B296_00012110</name>
</gene>
<dbReference type="Gene3D" id="3.30.730.10">
    <property type="entry name" value="AP2/ERF domain"/>
    <property type="match status" value="1"/>
</dbReference>
<proteinExistence type="inferred from homology"/>
<dbReference type="InterPro" id="IPR036955">
    <property type="entry name" value="AP2/ERF_dom_sf"/>
</dbReference>
<keyword evidence="5" id="KW-0804">Transcription</keyword>
<evidence type="ECO:0000256" key="2">
    <source>
        <dbReference type="ARBA" id="ARBA00023015"/>
    </source>
</evidence>
<dbReference type="Proteomes" id="UP000287651">
    <property type="component" value="Unassembled WGS sequence"/>
</dbReference>
<reference evidence="10 11" key="1">
    <citation type="journal article" date="2014" name="Agronomy (Basel)">
        <title>A Draft Genome Sequence for Ensete ventricosum, the Drought-Tolerant Tree Against Hunger.</title>
        <authorList>
            <person name="Harrison J."/>
            <person name="Moore K.A."/>
            <person name="Paszkiewicz K."/>
            <person name="Jones T."/>
            <person name="Grant M."/>
            <person name="Ambacheew D."/>
            <person name="Muzemil S."/>
            <person name="Studholme D.J."/>
        </authorList>
    </citation>
    <scope>NUCLEOTIDE SEQUENCE [LARGE SCALE GENOMIC DNA]</scope>
</reference>
<feature type="region of interest" description="Disordered" evidence="8">
    <location>
        <begin position="79"/>
        <end position="124"/>
    </location>
</feature>
<dbReference type="CDD" id="cd00018">
    <property type="entry name" value="AP2"/>
    <property type="match status" value="1"/>
</dbReference>
<comment type="similarity">
    <text evidence="7">Belongs to the AP2/ERF transcription factor family. ERF subfamily.</text>
</comment>
<organism evidence="10 11">
    <name type="scientific">Ensete ventricosum</name>
    <name type="common">Abyssinian banana</name>
    <name type="synonym">Musa ensete</name>
    <dbReference type="NCBI Taxonomy" id="4639"/>
    <lineage>
        <taxon>Eukaryota</taxon>
        <taxon>Viridiplantae</taxon>
        <taxon>Streptophyta</taxon>
        <taxon>Embryophyta</taxon>
        <taxon>Tracheophyta</taxon>
        <taxon>Spermatophyta</taxon>
        <taxon>Magnoliopsida</taxon>
        <taxon>Liliopsida</taxon>
        <taxon>Zingiberales</taxon>
        <taxon>Musaceae</taxon>
        <taxon>Ensete</taxon>
    </lineage>
</organism>
<keyword evidence="2" id="KW-0805">Transcription regulation</keyword>
<evidence type="ECO:0000256" key="7">
    <source>
        <dbReference type="ARBA" id="ARBA00024343"/>
    </source>
</evidence>
<feature type="compositionally biased region" description="Low complexity" evidence="8">
    <location>
        <begin position="186"/>
        <end position="198"/>
    </location>
</feature>
<comment type="subcellular location">
    <subcellularLocation>
        <location evidence="1">Nucleus</location>
    </subcellularLocation>
</comment>
<keyword evidence="6" id="KW-0539">Nucleus</keyword>
<evidence type="ECO:0000256" key="6">
    <source>
        <dbReference type="ARBA" id="ARBA00023242"/>
    </source>
</evidence>
<evidence type="ECO:0000259" key="9">
    <source>
        <dbReference type="PROSITE" id="PS51032"/>
    </source>
</evidence>
<feature type="region of interest" description="Disordered" evidence="8">
    <location>
        <begin position="186"/>
        <end position="275"/>
    </location>
</feature>
<accession>A0A427ALK4</accession>
<evidence type="ECO:0000256" key="8">
    <source>
        <dbReference type="SAM" id="MobiDB-lite"/>
    </source>
</evidence>
<evidence type="ECO:0000256" key="1">
    <source>
        <dbReference type="ARBA" id="ARBA00004123"/>
    </source>
</evidence>
<dbReference type="GO" id="GO:0005634">
    <property type="term" value="C:nucleus"/>
    <property type="evidence" value="ECO:0007669"/>
    <property type="project" value="UniProtKB-SubCell"/>
</dbReference>
<dbReference type="SUPFAM" id="SSF54171">
    <property type="entry name" value="DNA-binding domain"/>
    <property type="match status" value="1"/>
</dbReference>
<dbReference type="PROSITE" id="PS51032">
    <property type="entry name" value="AP2_ERF"/>
    <property type="match status" value="1"/>
</dbReference>
<feature type="domain" description="AP2/ERF" evidence="9">
    <location>
        <begin position="102"/>
        <end position="167"/>
    </location>
</feature>
<dbReference type="GO" id="GO:0003677">
    <property type="term" value="F:DNA binding"/>
    <property type="evidence" value="ECO:0007669"/>
    <property type="project" value="UniProtKB-KW"/>
</dbReference>
<sequence>MEVCETFSICVYGATSPRLVSPRELWKRRSSIPASSSVSRGGLPHRPATVFSFPLHASRLYIKEAYEASDSVDKEGKVAMNCDDTSSSSVSTSASSSSTTCNQRQPAPSPKRKAGRKKFRETSHPVYHGVRESCIWLGTLSTPEMAAKAHDVAAIALRGELAQLNFPDSAWTLPRKRSAVPEDIRPAAPQAAEGSAPSEPSPPVEAPTTSRGTPGRDARAAEAKAAAPRPAPVFVDEEGSKGCSAAASSGVRGRGGGVQHAGVDGGHGKGNAGDAAVDAERGRLGRRRRRMRHGPVALDGRAVKRDIVISLLVVGFIANTNEILHTVFFHKACKLKENSVMLSTHS</sequence>
<feature type="compositionally biased region" description="Basic residues" evidence="8">
    <location>
        <begin position="110"/>
        <end position="119"/>
    </location>
</feature>
<dbReference type="SMART" id="SM00380">
    <property type="entry name" value="AP2"/>
    <property type="match status" value="1"/>
</dbReference>
<dbReference type="AlphaFoldDB" id="A0A427ALK4"/>
<evidence type="ECO:0000313" key="11">
    <source>
        <dbReference type="Proteomes" id="UP000287651"/>
    </source>
</evidence>
<feature type="compositionally biased region" description="Gly residues" evidence="8">
    <location>
        <begin position="252"/>
        <end position="271"/>
    </location>
</feature>
<dbReference type="InterPro" id="IPR001471">
    <property type="entry name" value="AP2/ERF_dom"/>
</dbReference>
<dbReference type="PANTHER" id="PTHR31839:SF42">
    <property type="entry name" value="DEHYDRATION-RESPONSIVE ELEMENT-BINDING PROTEIN 1F"/>
    <property type="match status" value="1"/>
</dbReference>
<dbReference type="InterPro" id="IPR045277">
    <property type="entry name" value="DRE1A-I"/>
</dbReference>
<keyword evidence="3" id="KW-0238">DNA-binding</keyword>
<dbReference type="EMBL" id="AMZH03002002">
    <property type="protein sequence ID" value="RRT77148.1"/>
    <property type="molecule type" value="Genomic_DNA"/>
</dbReference>
<dbReference type="GO" id="GO:0003700">
    <property type="term" value="F:DNA-binding transcription factor activity"/>
    <property type="evidence" value="ECO:0007669"/>
    <property type="project" value="InterPro"/>
</dbReference>